<proteinExistence type="predicted"/>
<dbReference type="Proteomes" id="UP000824120">
    <property type="component" value="Chromosome 3"/>
</dbReference>
<comment type="caution">
    <text evidence="1">The sequence shown here is derived from an EMBL/GenBank/DDBJ whole genome shotgun (WGS) entry which is preliminary data.</text>
</comment>
<organism evidence="1 2">
    <name type="scientific">Solanum commersonii</name>
    <name type="common">Commerson's wild potato</name>
    <name type="synonym">Commerson's nightshade</name>
    <dbReference type="NCBI Taxonomy" id="4109"/>
    <lineage>
        <taxon>Eukaryota</taxon>
        <taxon>Viridiplantae</taxon>
        <taxon>Streptophyta</taxon>
        <taxon>Embryophyta</taxon>
        <taxon>Tracheophyta</taxon>
        <taxon>Spermatophyta</taxon>
        <taxon>Magnoliopsida</taxon>
        <taxon>eudicotyledons</taxon>
        <taxon>Gunneridae</taxon>
        <taxon>Pentapetalae</taxon>
        <taxon>asterids</taxon>
        <taxon>lamiids</taxon>
        <taxon>Solanales</taxon>
        <taxon>Solanaceae</taxon>
        <taxon>Solanoideae</taxon>
        <taxon>Solaneae</taxon>
        <taxon>Solanum</taxon>
    </lineage>
</organism>
<protein>
    <submittedName>
        <fullName evidence="1">Uncharacterized protein</fullName>
    </submittedName>
</protein>
<evidence type="ECO:0000313" key="2">
    <source>
        <dbReference type="Proteomes" id="UP000824120"/>
    </source>
</evidence>
<accession>A0A9J5ZYF0</accession>
<reference evidence="1 2" key="1">
    <citation type="submission" date="2020-09" db="EMBL/GenBank/DDBJ databases">
        <title>De no assembly of potato wild relative species, Solanum commersonii.</title>
        <authorList>
            <person name="Cho K."/>
        </authorList>
    </citation>
    <scope>NUCLEOTIDE SEQUENCE [LARGE SCALE GENOMIC DNA]</scope>
    <source>
        <strain evidence="1">LZ3.2</strain>
        <tissue evidence="1">Leaf</tissue>
    </source>
</reference>
<gene>
    <name evidence="1" type="ORF">H5410_017096</name>
</gene>
<sequence length="309" mass="35352">MALQKLQGSFLNDFKCNEAYTNELRLSNPGSDIADQFIKGCIGTRDLGRRDEETASGSLEYLRGRFQGSIECTRASKSVAKDLLKYPPRTYEARGKPILKMLEDIRIKIMNVLREEEDASKWTTDYSPKCMKLFNAYMRIAQLCSVDFNGDLGYGVRGEDRYTMNSVEKNAYVVMAADRHSMPSCHQSYVVLSAPRPTQDEEYHSMSSLQYEPFGPARELESDPDIRPQVISENRTKLKMRMNQQRATENRVISFRGNHAGISEHTDLPYSPTNLTWKGKEVVTGNQLERERQKVDKLKTRKTNGKSHI</sequence>
<dbReference type="AlphaFoldDB" id="A0A9J5ZYF0"/>
<dbReference type="EMBL" id="JACXVP010000003">
    <property type="protein sequence ID" value="KAG5617272.1"/>
    <property type="molecule type" value="Genomic_DNA"/>
</dbReference>
<dbReference type="OrthoDB" id="1298845at2759"/>
<keyword evidence="2" id="KW-1185">Reference proteome</keyword>
<name>A0A9J5ZYF0_SOLCO</name>
<evidence type="ECO:0000313" key="1">
    <source>
        <dbReference type="EMBL" id="KAG5617272.1"/>
    </source>
</evidence>